<proteinExistence type="predicted"/>
<dbReference type="InterPro" id="IPR001683">
    <property type="entry name" value="PX_dom"/>
</dbReference>
<dbReference type="Gene3D" id="3.30.1520.10">
    <property type="entry name" value="Phox-like domain"/>
    <property type="match status" value="1"/>
</dbReference>
<protein>
    <recommendedName>
        <fullName evidence="1">PX domain-containing protein</fullName>
    </recommendedName>
</protein>
<evidence type="ECO:0000313" key="3">
    <source>
        <dbReference type="Proteomes" id="UP000053237"/>
    </source>
</evidence>
<organism evidence="2 3">
    <name type="scientific">Albugo candida</name>
    <dbReference type="NCBI Taxonomy" id="65357"/>
    <lineage>
        <taxon>Eukaryota</taxon>
        <taxon>Sar</taxon>
        <taxon>Stramenopiles</taxon>
        <taxon>Oomycota</taxon>
        <taxon>Peronosporomycetes</taxon>
        <taxon>Albuginales</taxon>
        <taxon>Albuginaceae</taxon>
        <taxon>Albugo</taxon>
    </lineage>
</organism>
<dbReference type="AlphaFoldDB" id="A0A024GM42"/>
<dbReference type="OrthoDB" id="66427at2759"/>
<dbReference type="InParanoid" id="A0A024GM42"/>
<dbReference type="PROSITE" id="PS50195">
    <property type="entry name" value="PX"/>
    <property type="match status" value="1"/>
</dbReference>
<keyword evidence="3" id="KW-1185">Reference proteome</keyword>
<reference evidence="2 3" key="1">
    <citation type="submission" date="2012-05" db="EMBL/GenBank/DDBJ databases">
        <title>Recombination and specialization in a pathogen metapopulation.</title>
        <authorList>
            <person name="Gardiner A."/>
            <person name="Kemen E."/>
            <person name="Schultz-Larsen T."/>
            <person name="MacLean D."/>
            <person name="Van Oosterhout C."/>
            <person name="Jones J.D.G."/>
        </authorList>
    </citation>
    <scope>NUCLEOTIDE SEQUENCE [LARGE SCALE GENOMIC DNA]</scope>
    <source>
        <strain evidence="2 3">Ac Nc2</strain>
    </source>
</reference>
<gene>
    <name evidence="2" type="ORF">BN9_088320</name>
</gene>
<dbReference type="GO" id="GO:0035091">
    <property type="term" value="F:phosphatidylinositol binding"/>
    <property type="evidence" value="ECO:0007669"/>
    <property type="project" value="InterPro"/>
</dbReference>
<comment type="caution">
    <text evidence="2">The sequence shown here is derived from an EMBL/GenBank/DDBJ whole genome shotgun (WGS) entry which is preliminary data.</text>
</comment>
<dbReference type="CDD" id="cd06093">
    <property type="entry name" value="PX_domain"/>
    <property type="match status" value="1"/>
</dbReference>
<sequence>MLELPQPIPLTVTVRSARRGKDELTPATYEIYCQYKQPLETYKSGKSANQSDSKQLVHEWSIWRSYEEFETFDAEMRKRKSSYSKMMVTVLFAPTRHVHVFLRQDKTIRFLHRRRKDLDHYLQRILTFTNVADFHSGYGSHILGEFIEADTHMRCYRIYPSLHRSSISYTSSKCGRGKKVEKIMCLGRSLEKGQCVGLKCACYKTRSKLKAELQEYLTKRLSVTVFKQFRKEVRQLKMSKDVSKFYEQYLYRDFTHSQCRWILSRFIPILKDQLLQQQLLERGTHFQLSERSCVSESHSSGFELRSGEPL</sequence>
<accession>A0A024GM42</accession>
<name>A0A024GM42_9STRA</name>
<dbReference type="EMBL" id="CAIX01000188">
    <property type="protein sequence ID" value="CCI47813.1"/>
    <property type="molecule type" value="Genomic_DNA"/>
</dbReference>
<feature type="domain" description="PX" evidence="1">
    <location>
        <begin position="7"/>
        <end position="153"/>
    </location>
</feature>
<dbReference type="Proteomes" id="UP000053237">
    <property type="component" value="Unassembled WGS sequence"/>
</dbReference>
<evidence type="ECO:0000313" key="2">
    <source>
        <dbReference type="EMBL" id="CCI47813.1"/>
    </source>
</evidence>
<dbReference type="Pfam" id="PF00787">
    <property type="entry name" value="PX"/>
    <property type="match status" value="1"/>
</dbReference>
<evidence type="ECO:0000259" key="1">
    <source>
        <dbReference type="PROSITE" id="PS50195"/>
    </source>
</evidence>
<dbReference type="SUPFAM" id="SSF64268">
    <property type="entry name" value="PX domain"/>
    <property type="match status" value="1"/>
</dbReference>
<dbReference type="InterPro" id="IPR036871">
    <property type="entry name" value="PX_dom_sf"/>
</dbReference>